<dbReference type="CDD" id="cd05740">
    <property type="entry name" value="IgI_hCEACAM_2_4_6_like"/>
    <property type="match status" value="2"/>
</dbReference>
<keyword evidence="2" id="KW-0325">Glycoprotein</keyword>
<evidence type="ECO:0000256" key="1">
    <source>
        <dbReference type="ARBA" id="ARBA00022729"/>
    </source>
</evidence>
<dbReference type="GeneTree" id="ENSGT01100000263479"/>
<accession>A0A5F4VS32</accession>
<dbReference type="PANTHER" id="PTHR44427:SF13">
    <property type="entry name" value="PREGNANCY-SPECIFIC BETA-1-GLYCOPROTEIN 4-RELATED"/>
    <property type="match status" value="1"/>
</dbReference>
<proteinExistence type="inferred from homology"/>
<keyword evidence="8" id="KW-1185">Reference proteome</keyword>
<dbReference type="SMART" id="SM00409">
    <property type="entry name" value="IG"/>
    <property type="match status" value="4"/>
</dbReference>
<dbReference type="SMART" id="SM00408">
    <property type="entry name" value="IGc2"/>
    <property type="match status" value="3"/>
</dbReference>
<dbReference type="InterPro" id="IPR003598">
    <property type="entry name" value="Ig_sub2"/>
</dbReference>
<dbReference type="Pfam" id="PF13895">
    <property type="entry name" value="Ig_2"/>
    <property type="match status" value="1"/>
</dbReference>
<dbReference type="AlphaFoldDB" id="A0A5F4VS32"/>
<evidence type="ECO:0000256" key="4">
    <source>
        <dbReference type="ARBA" id="ARBA00038222"/>
    </source>
</evidence>
<evidence type="ECO:0000256" key="2">
    <source>
        <dbReference type="ARBA" id="ARBA00023180"/>
    </source>
</evidence>
<dbReference type="SUPFAM" id="SSF48726">
    <property type="entry name" value="Immunoglobulin"/>
    <property type="match status" value="4"/>
</dbReference>
<reference evidence="7" key="2">
    <citation type="submission" date="2025-08" db="UniProtKB">
        <authorList>
            <consortium name="Ensembl"/>
        </authorList>
    </citation>
    <scope>IDENTIFICATION</scope>
</reference>
<dbReference type="Pfam" id="PF13927">
    <property type="entry name" value="Ig_3"/>
    <property type="match status" value="2"/>
</dbReference>
<dbReference type="InterPro" id="IPR003599">
    <property type="entry name" value="Ig_sub"/>
</dbReference>
<dbReference type="FunFam" id="2.60.40.10:FF:000244">
    <property type="entry name" value="carcinoembryonic antigen-related cell adhesion molecule 16"/>
    <property type="match status" value="2"/>
</dbReference>
<dbReference type="Proteomes" id="UP000008225">
    <property type="component" value="Chromosome 22"/>
</dbReference>
<keyword evidence="3" id="KW-0393">Immunoglobulin domain</keyword>
<sequence length="409" mass="45636">MVFPSAPPCTQPITWQGFLLTASLLNFWNPPTTAQVMIEAQPHVVSEGKDVLLLVHNLPQNLIGYSWYRGKIMDINHYMTAFLIDRHITIFGPAHTGRETIYPNASLLIEKVTQNDAGPYTLQVITQGDRNNGETGHFTLHLETPKPSITSSNSKPRKADTVTLTCEPEIKVANYLWWINGESPPSSSRLQLSNDNRTLILFSVTEKDAGHYECEVKNPVSASRSDPVILKVLPQLPKVSIAGNKFTAVEHEDDVTLTCELESENSTYHWLVNGQSLQISPRIQLSHDYRTLTIHSVTRNDTGSYQCEVRTSMDPIHSDPVTLTVLYGPDATIITPSDTLYRRGGNLHLSCFADSKPPAQYLWMVNGTFLPSGQEVHVSHITTKNSGLYVCFAHNSATGKRHFAFKKIK</sequence>
<reference evidence="7" key="1">
    <citation type="submission" date="2009-03" db="EMBL/GenBank/DDBJ databases">
        <authorList>
            <person name="Warren W."/>
            <person name="Ye L."/>
            <person name="Minx P."/>
            <person name="Worley K."/>
            <person name="Gibbs R."/>
            <person name="Wilson R.K."/>
        </authorList>
    </citation>
    <scope>NUCLEOTIDE SEQUENCE [LARGE SCALE GENOMIC DNA]</scope>
</reference>
<name>A0A5F4VS32_CALJA</name>
<dbReference type="FunFam" id="2.60.40.10:FF:000340">
    <property type="entry name" value="Carcinoembryonic antigen-related cell adhesion molecule 1"/>
    <property type="match status" value="1"/>
</dbReference>
<dbReference type="InterPro" id="IPR050831">
    <property type="entry name" value="CEA_cell_adhesion"/>
</dbReference>
<evidence type="ECO:0000259" key="6">
    <source>
        <dbReference type="PROSITE" id="PS50835"/>
    </source>
</evidence>
<feature type="domain" description="Ig-like" evidence="6">
    <location>
        <begin position="329"/>
        <end position="404"/>
    </location>
</feature>
<dbReference type="CDD" id="cd20948">
    <property type="entry name" value="IgC2_CEACAM5-like"/>
    <property type="match status" value="1"/>
</dbReference>
<feature type="domain" description="Ig-like" evidence="6">
    <location>
        <begin position="145"/>
        <end position="231"/>
    </location>
</feature>
<dbReference type="PANTHER" id="PTHR44427">
    <property type="entry name" value="CARCINOEMBRYONIC ANTIGEN-RELATED CELL ADHESION MOLECULE 19"/>
    <property type="match status" value="1"/>
</dbReference>
<evidence type="ECO:0000256" key="5">
    <source>
        <dbReference type="SAM" id="SignalP"/>
    </source>
</evidence>
<dbReference type="InterPro" id="IPR013783">
    <property type="entry name" value="Ig-like_fold"/>
</dbReference>
<dbReference type="InterPro" id="IPR013106">
    <property type="entry name" value="Ig_V-set"/>
</dbReference>
<dbReference type="InterPro" id="IPR007110">
    <property type="entry name" value="Ig-like_dom"/>
</dbReference>
<reference evidence="7" key="3">
    <citation type="submission" date="2025-09" db="UniProtKB">
        <authorList>
            <consortium name="Ensembl"/>
        </authorList>
    </citation>
    <scope>IDENTIFICATION</scope>
</reference>
<dbReference type="Gene3D" id="2.60.40.10">
    <property type="entry name" value="Immunoglobulins"/>
    <property type="match status" value="4"/>
</dbReference>
<dbReference type="PROSITE" id="PS50835">
    <property type="entry name" value="IG_LIKE"/>
    <property type="match status" value="3"/>
</dbReference>
<dbReference type="CDD" id="cd05774">
    <property type="entry name" value="IgV_CEACAM_D1"/>
    <property type="match status" value="1"/>
</dbReference>
<protein>
    <recommendedName>
        <fullName evidence="6">Ig-like domain-containing protein</fullName>
    </recommendedName>
</protein>
<dbReference type="OMA" id="TWTINRK"/>
<comment type="similarity">
    <text evidence="4">Belongs to the immunoglobulin superfamily. CEA family.</text>
</comment>
<feature type="chain" id="PRO_5035326950" description="Ig-like domain-containing protein" evidence="5">
    <location>
        <begin position="35"/>
        <end position="409"/>
    </location>
</feature>
<dbReference type="Bgee" id="ENSCJAG00000047070">
    <property type="expression patterns" value="Expressed in heart and 1 other cell type or tissue"/>
</dbReference>
<feature type="signal peptide" evidence="5">
    <location>
        <begin position="1"/>
        <end position="34"/>
    </location>
</feature>
<dbReference type="Ensembl" id="ENSCJAT00000111566.2">
    <property type="protein sequence ID" value="ENSCJAP00000068299.2"/>
    <property type="gene ID" value="ENSCJAG00000017073.5"/>
</dbReference>
<keyword evidence="1 5" id="KW-0732">Signal</keyword>
<dbReference type="InterPro" id="IPR036179">
    <property type="entry name" value="Ig-like_dom_sf"/>
</dbReference>
<organism evidence="7 8">
    <name type="scientific">Callithrix jacchus</name>
    <name type="common">White-tufted-ear marmoset</name>
    <name type="synonym">Simia Jacchus</name>
    <dbReference type="NCBI Taxonomy" id="9483"/>
    <lineage>
        <taxon>Eukaryota</taxon>
        <taxon>Metazoa</taxon>
        <taxon>Chordata</taxon>
        <taxon>Craniata</taxon>
        <taxon>Vertebrata</taxon>
        <taxon>Euteleostomi</taxon>
        <taxon>Mammalia</taxon>
        <taxon>Eutheria</taxon>
        <taxon>Euarchontoglires</taxon>
        <taxon>Primates</taxon>
        <taxon>Haplorrhini</taxon>
        <taxon>Platyrrhini</taxon>
        <taxon>Cebidae</taxon>
        <taxon>Callitrichinae</taxon>
        <taxon>Callithrix</taxon>
        <taxon>Callithrix</taxon>
    </lineage>
</organism>
<evidence type="ECO:0000256" key="3">
    <source>
        <dbReference type="ARBA" id="ARBA00023319"/>
    </source>
</evidence>
<feature type="domain" description="Ig-like" evidence="6">
    <location>
        <begin position="237"/>
        <end position="324"/>
    </location>
</feature>
<dbReference type="Pfam" id="PF07686">
    <property type="entry name" value="V-set"/>
    <property type="match status" value="1"/>
</dbReference>
<evidence type="ECO:0000313" key="8">
    <source>
        <dbReference type="Proteomes" id="UP000008225"/>
    </source>
</evidence>
<evidence type="ECO:0000313" key="7">
    <source>
        <dbReference type="Ensembl" id="ENSCJAP00000068299.2"/>
    </source>
</evidence>